<evidence type="ECO:0000313" key="1">
    <source>
        <dbReference type="EMBL" id="AHC40389.1"/>
    </source>
</evidence>
<reference evidence="1 2" key="1">
    <citation type="journal article" date="2014" name="Genome Announc.">
        <title>Complete Genome Sequence of Mycoplasma ovis Strain Michigan, a Hemoplasma of Sheep with Two Distinct 16S rRNA Genes.</title>
        <authorList>
            <person name="Deshuillers P.L."/>
            <person name="Santos A.P."/>
            <person name="do Nascimento N.C."/>
            <person name="Hampel J.A."/>
            <person name="Bergin I.L."/>
            <person name="Dyson M.C."/>
            <person name="Messick J.B."/>
        </authorList>
    </citation>
    <scope>NUCLEOTIDE SEQUENCE [LARGE SCALE GENOMIC DNA]</scope>
    <source>
        <strain evidence="1 2">Michigan</strain>
    </source>
</reference>
<organism evidence="1 2">
    <name type="scientific">Mycoplasma ovis str. Michigan</name>
    <dbReference type="NCBI Taxonomy" id="1415773"/>
    <lineage>
        <taxon>Bacteria</taxon>
        <taxon>Bacillati</taxon>
        <taxon>Mycoplasmatota</taxon>
        <taxon>Mollicutes</taxon>
        <taxon>Mycoplasmataceae</taxon>
        <taxon>Mycoplasma</taxon>
    </lineage>
</organism>
<proteinExistence type="predicted"/>
<gene>
    <name evidence="1" type="ORF">OVS_03180</name>
</gene>
<name>A0ABM5P293_9MOLU</name>
<dbReference type="Proteomes" id="UP000018745">
    <property type="component" value="Chromosome"/>
</dbReference>
<keyword evidence="2" id="KW-1185">Reference proteome</keyword>
<evidence type="ECO:0000313" key="2">
    <source>
        <dbReference type="Proteomes" id="UP000018745"/>
    </source>
</evidence>
<protein>
    <submittedName>
        <fullName evidence="1">Uncharacterized protein</fullName>
    </submittedName>
</protein>
<sequence>MVSGWVPFATEVWVSCDSVIVFSGYLFTPFFVDNNQGIPPAPPPISKVELTILRLKGIL</sequence>
<accession>A0ABM5P293</accession>
<dbReference type="EMBL" id="CP006935">
    <property type="protein sequence ID" value="AHC40389.1"/>
    <property type="molecule type" value="Genomic_DNA"/>
</dbReference>